<feature type="region of interest" description="Disordered" evidence="1">
    <location>
        <begin position="928"/>
        <end position="966"/>
    </location>
</feature>
<name>A0A7J7T690_MYOMY</name>
<dbReference type="Proteomes" id="UP000527355">
    <property type="component" value="Unassembled WGS sequence"/>
</dbReference>
<feature type="region of interest" description="Disordered" evidence="1">
    <location>
        <begin position="1"/>
        <end position="85"/>
    </location>
</feature>
<comment type="caution">
    <text evidence="2">The sequence shown here is derived from an EMBL/GenBank/DDBJ whole genome shotgun (WGS) entry which is preliminary data.</text>
</comment>
<dbReference type="AlphaFoldDB" id="A0A7J7T690"/>
<accession>A0A7J7T690</accession>
<feature type="compositionally biased region" description="Low complexity" evidence="1">
    <location>
        <begin position="38"/>
        <end position="57"/>
    </location>
</feature>
<protein>
    <submittedName>
        <fullName evidence="2">Uncharacterized protein</fullName>
    </submittedName>
</protein>
<feature type="region of interest" description="Disordered" evidence="1">
    <location>
        <begin position="110"/>
        <end position="140"/>
    </location>
</feature>
<keyword evidence="3" id="KW-1185">Reference proteome</keyword>
<feature type="region of interest" description="Disordered" evidence="1">
    <location>
        <begin position="161"/>
        <end position="184"/>
    </location>
</feature>
<dbReference type="OrthoDB" id="9837784at2759"/>
<dbReference type="EMBL" id="JABWUV010000017">
    <property type="protein sequence ID" value="KAF6296182.1"/>
    <property type="molecule type" value="Genomic_DNA"/>
</dbReference>
<feature type="compositionally biased region" description="Gly residues" evidence="1">
    <location>
        <begin position="957"/>
        <end position="966"/>
    </location>
</feature>
<evidence type="ECO:0000313" key="2">
    <source>
        <dbReference type="EMBL" id="KAF6296182.1"/>
    </source>
</evidence>
<dbReference type="VEuPathDB" id="HostDB:LOC118671978"/>
<evidence type="ECO:0000256" key="1">
    <source>
        <dbReference type="SAM" id="MobiDB-lite"/>
    </source>
</evidence>
<gene>
    <name evidence="2" type="ORF">mMyoMyo1_009248</name>
</gene>
<reference evidence="2 3" key="1">
    <citation type="journal article" date="2020" name="Nature">
        <title>Six reference-quality genomes reveal evolution of bat adaptations.</title>
        <authorList>
            <person name="Jebb D."/>
            <person name="Huang Z."/>
            <person name="Pippel M."/>
            <person name="Hughes G.M."/>
            <person name="Lavrichenko K."/>
            <person name="Devanna P."/>
            <person name="Winkler S."/>
            <person name="Jermiin L.S."/>
            <person name="Skirmuntt E.C."/>
            <person name="Katzourakis A."/>
            <person name="Burkitt-Gray L."/>
            <person name="Ray D.A."/>
            <person name="Sullivan K.A.M."/>
            <person name="Roscito J.G."/>
            <person name="Kirilenko B.M."/>
            <person name="Davalos L.M."/>
            <person name="Corthals A.P."/>
            <person name="Power M.L."/>
            <person name="Jones G."/>
            <person name="Ransome R.D."/>
            <person name="Dechmann D.K.N."/>
            <person name="Locatelli A.G."/>
            <person name="Puechmaille S.J."/>
            <person name="Fedrigo O."/>
            <person name="Jarvis E.D."/>
            <person name="Hiller M."/>
            <person name="Vernes S.C."/>
            <person name="Myers E.W."/>
            <person name="Teeling E.C."/>
        </authorList>
    </citation>
    <scope>NUCLEOTIDE SEQUENCE [LARGE SCALE GENOMIC DNA]</scope>
    <source>
        <strain evidence="2">MMyoMyo1</strain>
        <tissue evidence="2">Flight muscle</tissue>
    </source>
</reference>
<proteinExistence type="predicted"/>
<sequence length="1024" mass="101939">MPGRCVGPSRSGRGARRPGGRKWTGASRGQGGRRRARSSGWGTRCVSAGKPPGCRQPRGGRRAAETAEGPGASEASGTPGTAGSIEAAKAPGAVLVNGAAGEPQLVGPAGSVWVTGTGDEEQAVCRSPRGGERKGRPGSMGHESILELWLKVQAMRAASGGGEGSRVELHPVPAGEGPVERGVPGRASWVETSRRGLTGPWVEGQVRAAPQAAGAPAAAGPGAGCERPPGWRGLGQAVSLPPEGVPGAVATGSGIAPLLLGRGPAPGVPGTVEEIGYEVAPGPWGRGPVMGVPGAAGWPEAVEVPRAVEGEVGCGGAPALVQEAVYGDTLWGRGQAVEVPRAAEEPPSVGAPGMWQRGGALEEVGPGGVPDLWVSRQPVGVPCAVEEEARCGGDPGLREMGQAAWAETGSAGDPGPWEVAQTTEVSGPEEQEAGPGGAPGLWRVGQAMGAPRALGQEAGGGSVPGLWGPAQPVGVSQAGVVPGAMGEQTCYGGIPGLWARQQALGVPLAEAVPGVVGEETCCEDVPSLWERRQAVGEQGALVLTALGVPGSVDQEAGYRDVACLCRRRQAMGVSEAVGMPEASGMAKHRCTPAGVPAAVGAPGSGRVPAAVWVSGPACPDVSSRGVLNPWESDLSTGTPPAAGVPVASEELVAVRENVGSAAFPRLWGRRPVPGLPVTDKVAVVPEVPGLIGEETGSGGVPRSWGRRQSARVPVAVEVPAAPRVPCPLGVETGSGGFSHLPGRRQTAGVPGPGEEETLSGDLLGSSGRRQTAEMPVAARVAMAVGVPTAAGAPGLVVGDTSAGDVAGAWGRRLATEGPAAARASGPVGRETGSEGGPGLWRRPTTVVPEAVRVPLSLGVLAGVGVPVAGHVPAAVWVSGSTGEETTAAGSGLTVVTRRSARGPGASGAETGGGSILGLAGRSQAAGVSYTHGRGTRSWSCPGSVGEGTDWENVPGVSGTGATGGGDEAVAVSAVSREEMGIGRFRDHPQRRGSSQTGGVCGMRVRGDNLGENCVGEDRWRGAFL</sequence>
<feature type="region of interest" description="Disordered" evidence="1">
    <location>
        <begin position="734"/>
        <end position="766"/>
    </location>
</feature>
<feature type="region of interest" description="Disordered" evidence="1">
    <location>
        <begin position="341"/>
        <end position="360"/>
    </location>
</feature>
<feature type="region of interest" description="Disordered" evidence="1">
    <location>
        <begin position="980"/>
        <end position="999"/>
    </location>
</feature>
<feature type="region of interest" description="Disordered" evidence="1">
    <location>
        <begin position="816"/>
        <end position="843"/>
    </location>
</feature>
<evidence type="ECO:0000313" key="3">
    <source>
        <dbReference type="Proteomes" id="UP000527355"/>
    </source>
</evidence>
<organism evidence="2 3">
    <name type="scientific">Myotis myotis</name>
    <name type="common">Greater mouse-eared bat</name>
    <name type="synonym">Vespertilio myotis</name>
    <dbReference type="NCBI Taxonomy" id="51298"/>
    <lineage>
        <taxon>Eukaryota</taxon>
        <taxon>Metazoa</taxon>
        <taxon>Chordata</taxon>
        <taxon>Craniata</taxon>
        <taxon>Vertebrata</taxon>
        <taxon>Euteleostomi</taxon>
        <taxon>Mammalia</taxon>
        <taxon>Eutheria</taxon>
        <taxon>Laurasiatheria</taxon>
        <taxon>Chiroptera</taxon>
        <taxon>Yangochiroptera</taxon>
        <taxon>Vespertilionidae</taxon>
        <taxon>Myotis</taxon>
    </lineage>
</organism>
<feature type="compositionally biased region" description="Basic and acidic residues" evidence="1">
    <location>
        <begin position="980"/>
        <end position="989"/>
    </location>
</feature>